<dbReference type="GO" id="GO:0003723">
    <property type="term" value="F:RNA binding"/>
    <property type="evidence" value="ECO:0007669"/>
    <property type="project" value="UniProtKB-UniRule"/>
</dbReference>
<dbReference type="Proteomes" id="UP000694429">
    <property type="component" value="Chromosome 3"/>
</dbReference>
<dbReference type="InterPro" id="IPR029063">
    <property type="entry name" value="SAM-dependent_MTases_sf"/>
</dbReference>
<protein>
    <recommendedName>
        <fullName evidence="8">SAM-dependent MTase RsmB/NOP-type domain-containing protein</fullName>
    </recommendedName>
</protein>
<dbReference type="InterPro" id="IPR001678">
    <property type="entry name" value="MeTrfase_RsmB-F_NOP2_dom"/>
</dbReference>
<keyword evidence="1 6" id="KW-0489">Methyltransferase</keyword>
<dbReference type="InterPro" id="IPR042620">
    <property type="entry name" value="NSUN7"/>
</dbReference>
<dbReference type="PANTHER" id="PTHR14663">
    <property type="entry name" value="METHYLTRANSFERASE NSUN7-RELATED"/>
    <property type="match status" value="1"/>
</dbReference>
<dbReference type="Gene3D" id="3.30.70.1170">
    <property type="entry name" value="Sun protein, domain 3"/>
    <property type="match status" value="1"/>
</dbReference>
<comment type="similarity">
    <text evidence="6">Belongs to the class I-like SAM-binding methyltransferase superfamily. RsmB/NOP family.</text>
</comment>
<keyword evidence="2 6" id="KW-0808">Transferase</keyword>
<comment type="caution">
    <text evidence="6">Lacks conserved residue(s) required for the propagation of feature annotation.</text>
</comment>
<sequence>METRVPRAGPAHPPSAGPEPRSPRAALHRAPPPRPPGDRAGHTERPDGAPRLREPERSERRRPPPPVPRTRRDARGARKTVPCSVGVVAELASPPAGAGAAVPRGTGEPGSAREPRAEDPALSARAPRSDTGPAGAPESTGFPDAVYVTAANIFQGIRLEKSPEHVLIKYGDEPLRSLPESEDESVQRSSYELAFSALKFQDILETILIDSYIFPSTTIPDHLSSLIIVMLYDFQDRKFQARLLSDNEEPIAEVQEVESLLNSFKTKLAAALARCRIKHDALSIYHILPETIRNQELRASTLPLYAWINTCKISPEEVYYSLKKKGYHKVKSVLHIDDKVFAVDQHCHDVLIFPSHLKNDLLNIDLFKDYKLILQDKSRSLAVHSVRALLNMDDDILMVNTGSWYTVAHMSVLTNNNTSKLFVCGVKSQAKDPDLKNLFTKWDVKVYIEILHETFLNIESKDHRLQKVKVILLLPRCSGLGVSNPVEFILNEHEDTGLLKDFSQGGTSEDKLHILAQQQYEQLTHAMKFTKAQAVVYCTCSVYPEENEAVVKKALEFQDLGNKVQPYSFIYMYASVQEK</sequence>
<dbReference type="AlphaFoldDB" id="A0A8C0LWZ1"/>
<reference evidence="9" key="2">
    <citation type="submission" date="2025-08" db="UniProtKB">
        <authorList>
            <consortium name="Ensembl"/>
        </authorList>
    </citation>
    <scope>IDENTIFICATION</scope>
</reference>
<dbReference type="Pfam" id="PF21148">
    <property type="entry name" value="NSUN5_fdxn-like"/>
    <property type="match status" value="1"/>
</dbReference>
<feature type="region of interest" description="Disordered" evidence="7">
    <location>
        <begin position="1"/>
        <end position="142"/>
    </location>
</feature>
<evidence type="ECO:0000256" key="5">
    <source>
        <dbReference type="ARBA" id="ARBA00022990"/>
    </source>
</evidence>
<organism evidence="9 10">
    <name type="scientific">Canis lupus familiaris</name>
    <name type="common">Dog</name>
    <name type="synonym">Canis familiaris</name>
    <dbReference type="NCBI Taxonomy" id="9615"/>
    <lineage>
        <taxon>Eukaryota</taxon>
        <taxon>Metazoa</taxon>
        <taxon>Chordata</taxon>
        <taxon>Craniata</taxon>
        <taxon>Vertebrata</taxon>
        <taxon>Euteleostomi</taxon>
        <taxon>Mammalia</taxon>
        <taxon>Eutheria</taxon>
        <taxon>Laurasiatheria</taxon>
        <taxon>Carnivora</taxon>
        <taxon>Caniformia</taxon>
        <taxon>Canidae</taxon>
        <taxon>Canis</taxon>
    </lineage>
</organism>
<dbReference type="InterPro" id="IPR049560">
    <property type="entry name" value="MeTrfase_RsmB-F_NOP2_cat"/>
</dbReference>
<evidence type="ECO:0000256" key="4">
    <source>
        <dbReference type="ARBA" id="ARBA00022884"/>
    </source>
</evidence>
<name>A0A8C0LWZ1_CANLF</name>
<keyword evidence="5" id="KW-0007">Acetylation</keyword>
<evidence type="ECO:0000256" key="7">
    <source>
        <dbReference type="SAM" id="MobiDB-lite"/>
    </source>
</evidence>
<proteinExistence type="inferred from homology"/>
<feature type="domain" description="SAM-dependent MTase RsmB/NOP-type" evidence="8">
    <location>
        <begin position="294"/>
        <end position="579"/>
    </location>
</feature>
<keyword evidence="3 6" id="KW-0949">S-adenosyl-L-methionine</keyword>
<reference evidence="9" key="1">
    <citation type="submission" date="2019-03" db="EMBL/GenBank/DDBJ databases">
        <authorList>
            <person name="Warren W.C."/>
            <person name="Johnson G.S."/>
        </authorList>
    </citation>
    <scope>NUCLEOTIDE SEQUENCE [LARGE SCALE GENOMIC DNA]</scope>
    <source>
        <strain evidence="9">Basenji</strain>
    </source>
</reference>
<dbReference type="Ensembl" id="ENSCAFT00030000773.1">
    <property type="protein sequence ID" value="ENSCAFP00030000668.1"/>
    <property type="gene ID" value="ENSCAFG00030000452.1"/>
</dbReference>
<dbReference type="GO" id="GO:0008168">
    <property type="term" value="F:methyltransferase activity"/>
    <property type="evidence" value="ECO:0007669"/>
    <property type="project" value="UniProtKB-KW"/>
</dbReference>
<feature type="compositionally biased region" description="Low complexity" evidence="7">
    <location>
        <begin position="89"/>
        <end position="106"/>
    </location>
</feature>
<keyword evidence="4 6" id="KW-0694">RNA-binding</keyword>
<evidence type="ECO:0000259" key="8">
    <source>
        <dbReference type="PROSITE" id="PS51686"/>
    </source>
</evidence>
<dbReference type="PROSITE" id="PS51686">
    <property type="entry name" value="SAM_MT_RSMB_NOP"/>
    <property type="match status" value="1"/>
</dbReference>
<evidence type="ECO:0000313" key="9">
    <source>
        <dbReference type="Ensembl" id="ENSCAFP00030000668.1"/>
    </source>
</evidence>
<accession>A0A8C0LWZ1</accession>
<dbReference type="Pfam" id="PF01189">
    <property type="entry name" value="Methyltr_RsmB-F"/>
    <property type="match status" value="1"/>
</dbReference>
<evidence type="ECO:0000313" key="10">
    <source>
        <dbReference type="Proteomes" id="UP000694429"/>
    </source>
</evidence>
<evidence type="ECO:0000256" key="1">
    <source>
        <dbReference type="ARBA" id="ARBA00022603"/>
    </source>
</evidence>
<evidence type="ECO:0000256" key="2">
    <source>
        <dbReference type="ARBA" id="ARBA00022679"/>
    </source>
</evidence>
<feature type="compositionally biased region" description="Basic and acidic residues" evidence="7">
    <location>
        <begin position="36"/>
        <end position="62"/>
    </location>
</feature>
<evidence type="ECO:0000256" key="6">
    <source>
        <dbReference type="PROSITE-ProRule" id="PRU01023"/>
    </source>
</evidence>
<dbReference type="GO" id="GO:0032259">
    <property type="term" value="P:methylation"/>
    <property type="evidence" value="ECO:0007669"/>
    <property type="project" value="UniProtKB-KW"/>
</dbReference>
<dbReference type="PANTHER" id="PTHR14663:SF2">
    <property type="entry name" value="METHYLTRANSFERASE NSUN7-RELATED"/>
    <property type="match status" value="1"/>
</dbReference>
<dbReference type="InterPro" id="IPR049561">
    <property type="entry name" value="NSUN5_7_fdxn-like"/>
</dbReference>
<dbReference type="SUPFAM" id="SSF53335">
    <property type="entry name" value="S-adenosyl-L-methionine-dependent methyltransferases"/>
    <property type="match status" value="1"/>
</dbReference>
<evidence type="ECO:0000256" key="3">
    <source>
        <dbReference type="ARBA" id="ARBA00022691"/>
    </source>
</evidence>
<dbReference type="Gene3D" id="3.40.50.150">
    <property type="entry name" value="Vaccinia Virus protein VP39"/>
    <property type="match status" value="1"/>
</dbReference>
<feature type="active site" description="Nucleophile" evidence="6">
    <location>
        <position position="540"/>
    </location>
</feature>